<feature type="signal peptide" evidence="1">
    <location>
        <begin position="1"/>
        <end position="26"/>
    </location>
</feature>
<keyword evidence="1" id="KW-0732">Signal</keyword>
<comment type="caution">
    <text evidence="2">The sequence shown here is derived from an EMBL/GenBank/DDBJ whole genome shotgun (WGS) entry which is preliminary data.</text>
</comment>
<reference evidence="3" key="1">
    <citation type="submission" date="2018-05" db="EMBL/GenBank/DDBJ databases">
        <authorList>
            <person name="Deangelis K."/>
            <person name="Huntemann M."/>
            <person name="Clum A."/>
            <person name="Pillay M."/>
            <person name="Palaniappan K."/>
            <person name="Varghese N."/>
            <person name="Mikhailova N."/>
            <person name="Stamatis D."/>
            <person name="Reddy T."/>
            <person name="Daum C."/>
            <person name="Shapiro N."/>
            <person name="Ivanova N."/>
            <person name="Kyrpides N."/>
            <person name="Woyke T."/>
        </authorList>
    </citation>
    <scope>NUCLEOTIDE SEQUENCE [LARGE SCALE GENOMIC DNA]</scope>
    <source>
        <strain evidence="3">GAS496</strain>
    </source>
</reference>
<reference evidence="2 3" key="2">
    <citation type="submission" date="2018-06" db="EMBL/GenBank/DDBJ databases">
        <title>Sequencing of bacterial isolates from soil warming experiment in Harvard Forest, Massachusetts, USA.</title>
        <authorList>
            <person name="Deangelis K.PhD."/>
        </authorList>
    </citation>
    <scope>NUCLEOTIDE SEQUENCE [LARGE SCALE GENOMIC DNA]</scope>
    <source>
        <strain evidence="2 3">GAS496</strain>
    </source>
</reference>
<gene>
    <name evidence="2" type="ORF">C8E89_15612</name>
</gene>
<proteinExistence type="predicted"/>
<dbReference type="EMBL" id="QJJU01000056">
    <property type="protein sequence ID" value="PXW95739.1"/>
    <property type="molecule type" value="Genomic_DNA"/>
</dbReference>
<evidence type="ECO:0000313" key="2">
    <source>
        <dbReference type="EMBL" id="PXW95739.1"/>
    </source>
</evidence>
<evidence type="ECO:0000313" key="3">
    <source>
        <dbReference type="Proteomes" id="UP000247781"/>
    </source>
</evidence>
<organism evidence="2 3">
    <name type="scientific">Mycolicibacterium moriokaense</name>
    <dbReference type="NCBI Taxonomy" id="39691"/>
    <lineage>
        <taxon>Bacteria</taxon>
        <taxon>Bacillati</taxon>
        <taxon>Actinomycetota</taxon>
        <taxon>Actinomycetes</taxon>
        <taxon>Mycobacteriales</taxon>
        <taxon>Mycobacteriaceae</taxon>
        <taxon>Mycolicibacterium</taxon>
    </lineage>
</organism>
<sequence length="70" mass="7006">MKLRYVAPLAIAAAAVTIGVAPTASADVSVQQTPGNAQVVASPGPASQEAAQAQMPFGGDSGALLFHHHR</sequence>
<keyword evidence="3" id="KW-1185">Reference proteome</keyword>
<name>A0A318H0M6_9MYCO</name>
<accession>A0A318H0M6</accession>
<dbReference type="OrthoDB" id="4640819at2"/>
<feature type="chain" id="PRO_5016360085" evidence="1">
    <location>
        <begin position="27"/>
        <end position="70"/>
    </location>
</feature>
<dbReference type="AlphaFoldDB" id="A0A318H0M6"/>
<dbReference type="RefSeq" id="WP_110320334.1">
    <property type="nucleotide sequence ID" value="NZ_QJJU01000056.1"/>
</dbReference>
<protein>
    <submittedName>
        <fullName evidence="2">Uncharacterized protein</fullName>
    </submittedName>
</protein>
<evidence type="ECO:0000256" key="1">
    <source>
        <dbReference type="SAM" id="SignalP"/>
    </source>
</evidence>
<dbReference type="Proteomes" id="UP000247781">
    <property type="component" value="Unassembled WGS sequence"/>
</dbReference>